<dbReference type="PANTHER" id="PTHR12374:SF20">
    <property type="entry name" value="TRANSCRIPTIONAL ADAPTER 2-ALPHA"/>
    <property type="match status" value="1"/>
</dbReference>
<feature type="domain" description="SANT" evidence="8">
    <location>
        <begin position="187"/>
        <end position="240"/>
    </location>
</feature>
<dbReference type="GO" id="GO:0006357">
    <property type="term" value="P:regulation of transcription by RNA polymerase II"/>
    <property type="evidence" value="ECO:0000318"/>
    <property type="project" value="GO_Central"/>
</dbReference>
<reference evidence="11" key="2">
    <citation type="journal article" date="2011" name="Proc. Natl. Acad. Sci. U.S.A.">
        <title>Obligate biotrophy features unraveled by the genomic analysis of rust fungi.</title>
        <authorList>
            <person name="Duplessis S."/>
            <person name="Cuomo C.A."/>
            <person name="Lin Y.-C."/>
            <person name="Aerts A."/>
            <person name="Tisserant E."/>
            <person name="Veneault-Fourrey C."/>
            <person name="Joly D.L."/>
            <person name="Hacquard S."/>
            <person name="Amselem J."/>
            <person name="Cantarel B.L."/>
            <person name="Chiu R."/>
            <person name="Coutinho P.M."/>
            <person name="Feau N."/>
            <person name="Field M."/>
            <person name="Frey P."/>
            <person name="Gelhaye E."/>
            <person name="Goldberg J."/>
            <person name="Grabherr M.G."/>
            <person name="Kodira C.D."/>
            <person name="Kohler A."/>
            <person name="Kuees U."/>
            <person name="Lindquist E.A."/>
            <person name="Lucas S.M."/>
            <person name="Mago R."/>
            <person name="Mauceli E."/>
            <person name="Morin E."/>
            <person name="Murat C."/>
            <person name="Pangilinan J.L."/>
            <person name="Park R."/>
            <person name="Pearson M."/>
            <person name="Quesneville H."/>
            <person name="Rouhier N."/>
            <person name="Sakthikumar S."/>
            <person name="Salamov A.A."/>
            <person name="Schmutz J."/>
            <person name="Selles B."/>
            <person name="Shapiro H."/>
            <person name="Tanguay P."/>
            <person name="Tuskan G.A."/>
            <person name="Henrissat B."/>
            <person name="Van de Peer Y."/>
            <person name="Rouze P."/>
            <person name="Ellis J.G."/>
            <person name="Dodds P.N."/>
            <person name="Schein J.E."/>
            <person name="Zhong S."/>
            <person name="Hamelin R.C."/>
            <person name="Grigoriev I.V."/>
            <person name="Szabo L.J."/>
            <person name="Martin F."/>
        </authorList>
    </citation>
    <scope>NUCLEOTIDE SEQUENCE [LARGE SCALE GENOMIC DNA]</scope>
    <source>
        <strain evidence="11">CRL 75-36-700-3 / race SCCL</strain>
    </source>
</reference>
<dbReference type="InterPro" id="IPR036388">
    <property type="entry name" value="WH-like_DNA-bd_sf"/>
</dbReference>
<sequence length="771" mass="85914">MYVVSGGLWGVLWSAPRPPDVERAIAQSAPAPSTYTQRLYARWRPVGKFEGETVKKLKNPQTHPGSDDRYKTQDNKEPAKRAFNQTCHCVKCAPFFSSAFLIIFVAGTSGVKYHCDGCSADISNTVRIRCAHRQNVTTNLGAQILTQSALVCDNFDLCGQCFCEGKEIGQHKAWHDYRVIEPHSVPIFTEDWGADEELLLIEACQIYGLGNWSDIADHVGNGRTKEEVERHYLDVFIGSDDYPLPPIDARIDIDQDEFQARKKRRLEEVHARPLQMPPPKPVSSAPTNHEIAGFMPGRLDFEIEWENEAENAIKDMSFGRVYRFGGDSQPEKLPEEEDDSGEQKEDNDAAPDQNEETTSSDSAAKRKRGVGSGAGKTTQRTDEPAARVDGNQGACVDENCGDGTEPDGRDSMTSSSVDPLQTGPSPKPKANSKVKEKEEQKADDEEDDEEVDEEPPLSDEPDLDLELKLTILDIYNDKYDRRLQAKAVVFDRNLLEYKKIQAAERKMPKEIRDLVVRIKPFARLQTATDHEKFQEGLLYEMALRKRVAELQEYRKMGITTLADAERYEKEKAARLFGKQREVAGHDRFGVRKPRVSGAGLSFDEATLSSREGTPGSSGKGCKQKFAVPLSLSTSSSRQLLHPSELALCSRLRILPKPFLTIKETLFREHVRRVALGQALQRADVTKLFPPLGLVDEDLLEVEEGSSGGLEETMIGAGNSLTLDHNPSLSKDHKVEIIWDFYFSAGSSIAGNAIDQNKPNDHPNLSLNPISS</sequence>
<evidence type="ECO:0000259" key="6">
    <source>
        <dbReference type="PROSITE" id="PS50090"/>
    </source>
</evidence>
<keyword evidence="2 4" id="KW-0863">Zinc-finger</keyword>
<feature type="region of interest" description="Disordered" evidence="5">
    <location>
        <begin position="268"/>
        <end position="288"/>
    </location>
</feature>
<feature type="domain" description="HTH myb-type" evidence="9">
    <location>
        <begin position="192"/>
        <end position="240"/>
    </location>
</feature>
<feature type="domain" description="ZZ-type" evidence="7">
    <location>
        <begin position="110"/>
        <end position="185"/>
    </location>
</feature>
<reference key="1">
    <citation type="submission" date="2007-01" db="EMBL/GenBank/DDBJ databases">
        <title>The Genome Sequence of Puccinia graminis f. sp. tritici Strain CRL 75-36-700-3.</title>
        <authorList>
            <consortium name="The Broad Institute Genome Sequencing Platform"/>
            <person name="Birren B."/>
            <person name="Lander E."/>
            <person name="Galagan J."/>
            <person name="Nusbaum C."/>
            <person name="Devon K."/>
            <person name="Cuomo C."/>
            <person name="Jaffe D."/>
            <person name="Butler J."/>
            <person name="Alvarez P."/>
            <person name="Gnerre S."/>
            <person name="Grabherr M."/>
            <person name="Mauceli E."/>
            <person name="Brockman W."/>
            <person name="Young S."/>
            <person name="LaButti K."/>
            <person name="Sykes S."/>
            <person name="DeCaprio D."/>
            <person name="Crawford M."/>
            <person name="Koehrsen M."/>
            <person name="Engels R."/>
            <person name="Montgomery P."/>
            <person name="Pearson M."/>
            <person name="Howarth C."/>
            <person name="Larson L."/>
            <person name="White J."/>
            <person name="Zeng Q."/>
            <person name="Kodira C."/>
            <person name="Yandava C."/>
            <person name="Alvarado L."/>
            <person name="O'Leary S."/>
            <person name="Szabo L."/>
            <person name="Dean R."/>
            <person name="Schein J."/>
        </authorList>
    </citation>
    <scope>NUCLEOTIDE SEQUENCE</scope>
    <source>
        <strain>CRL 75-36-700-3</strain>
    </source>
</reference>
<dbReference type="Pfam" id="PF25299">
    <property type="entry name" value="ZZ_ADA2"/>
    <property type="match status" value="1"/>
</dbReference>
<evidence type="ECO:0000256" key="4">
    <source>
        <dbReference type="PROSITE-ProRule" id="PRU00228"/>
    </source>
</evidence>
<feature type="region of interest" description="Disordered" evidence="5">
    <location>
        <begin position="324"/>
        <end position="462"/>
    </location>
</feature>
<feature type="domain" description="Myb-like" evidence="6">
    <location>
        <begin position="192"/>
        <end position="236"/>
    </location>
</feature>
<evidence type="ECO:0000313" key="10">
    <source>
        <dbReference type="EMBL" id="EFP74709.2"/>
    </source>
</evidence>
<dbReference type="InterPro" id="IPR017930">
    <property type="entry name" value="Myb_dom"/>
</dbReference>
<dbReference type="GO" id="GO:0005634">
    <property type="term" value="C:nucleus"/>
    <property type="evidence" value="ECO:0000318"/>
    <property type="project" value="GO_Central"/>
</dbReference>
<dbReference type="FunFam" id="1.10.10.10:FF:001155">
    <property type="entry name" value="Transcriptional adapter"/>
    <property type="match status" value="1"/>
</dbReference>
<dbReference type="Gene3D" id="1.10.10.10">
    <property type="entry name" value="Winged helix-like DNA-binding domain superfamily/Winged helix DNA-binding domain"/>
    <property type="match status" value="1"/>
</dbReference>
<dbReference type="PROSITE" id="PS51294">
    <property type="entry name" value="HTH_MYB"/>
    <property type="match status" value="1"/>
</dbReference>
<dbReference type="InterPro" id="IPR001005">
    <property type="entry name" value="SANT/Myb"/>
</dbReference>
<evidence type="ECO:0000313" key="11">
    <source>
        <dbReference type="Proteomes" id="UP000008783"/>
    </source>
</evidence>
<proteinExistence type="predicted"/>
<dbReference type="OrthoDB" id="270417at2759"/>
<evidence type="ECO:0000256" key="5">
    <source>
        <dbReference type="SAM" id="MobiDB-lite"/>
    </source>
</evidence>
<feature type="compositionally biased region" description="Polar residues" evidence="5">
    <location>
        <begin position="411"/>
        <end position="424"/>
    </location>
</feature>
<dbReference type="eggNOG" id="KOG0457">
    <property type="taxonomic scope" value="Eukaryota"/>
</dbReference>
<dbReference type="CDD" id="cd02335">
    <property type="entry name" value="ZZ_ADA2"/>
    <property type="match status" value="1"/>
</dbReference>
<dbReference type="FunFam" id="1.10.10.60:FF:000115">
    <property type="entry name" value="Transcriptional adapter 2"/>
    <property type="match status" value="1"/>
</dbReference>
<dbReference type="InterPro" id="IPR043145">
    <property type="entry name" value="Znf_ZZ_sf"/>
</dbReference>
<dbReference type="GO" id="GO:0070461">
    <property type="term" value="C:SAGA-type complex"/>
    <property type="evidence" value="ECO:0000318"/>
    <property type="project" value="GO_Central"/>
</dbReference>
<dbReference type="EMBL" id="DS178262">
    <property type="protein sequence ID" value="EFP74709.2"/>
    <property type="molecule type" value="Genomic_DNA"/>
</dbReference>
<evidence type="ECO:0000256" key="2">
    <source>
        <dbReference type="ARBA" id="ARBA00022771"/>
    </source>
</evidence>
<keyword evidence="3" id="KW-0862">Zinc</keyword>
<dbReference type="PANTHER" id="PTHR12374">
    <property type="entry name" value="TRANSCRIPTIONAL ADAPTOR 2 ADA2 -RELATED"/>
    <property type="match status" value="1"/>
</dbReference>
<dbReference type="InterPro" id="IPR009057">
    <property type="entry name" value="Homeodomain-like_sf"/>
</dbReference>
<protein>
    <submittedName>
        <fullName evidence="10">Transcriptional adapter 2-alpha</fullName>
    </submittedName>
</protein>
<dbReference type="STRING" id="418459.E3JQW0"/>
<dbReference type="RefSeq" id="XP_003307715.2">
    <property type="nucleotide sequence ID" value="XM_003307667.2"/>
</dbReference>
<dbReference type="SUPFAM" id="SSF46689">
    <property type="entry name" value="Homeodomain-like"/>
    <property type="match status" value="2"/>
</dbReference>
<dbReference type="Gene3D" id="1.10.10.60">
    <property type="entry name" value="Homeodomain-like"/>
    <property type="match status" value="1"/>
</dbReference>
<dbReference type="GeneID" id="10546661"/>
<dbReference type="GO" id="GO:0003713">
    <property type="term" value="F:transcription coactivator activity"/>
    <property type="evidence" value="ECO:0000318"/>
    <property type="project" value="GO_Central"/>
</dbReference>
<feature type="compositionally biased region" description="Acidic residues" evidence="5">
    <location>
        <begin position="441"/>
        <end position="462"/>
    </location>
</feature>
<evidence type="ECO:0000256" key="1">
    <source>
        <dbReference type="ARBA" id="ARBA00022723"/>
    </source>
</evidence>
<accession>E3JQW0</accession>
<dbReference type="GO" id="GO:0008270">
    <property type="term" value="F:zinc ion binding"/>
    <property type="evidence" value="ECO:0007669"/>
    <property type="project" value="UniProtKB-KW"/>
</dbReference>
<evidence type="ECO:0000259" key="9">
    <source>
        <dbReference type="PROSITE" id="PS51294"/>
    </source>
</evidence>
<dbReference type="KEGG" id="pgr:PGTG_00665"/>
<dbReference type="HOGENOM" id="CLU_018273_3_0_1"/>
<keyword evidence="1" id="KW-0479">Metal-binding</keyword>
<dbReference type="PROSITE" id="PS50135">
    <property type="entry name" value="ZF_ZZ_2"/>
    <property type="match status" value="1"/>
</dbReference>
<name>E3JQW0_PUCGT</name>
<dbReference type="VEuPathDB" id="FungiDB:PGTG_00665"/>
<dbReference type="Proteomes" id="UP000008783">
    <property type="component" value="Unassembled WGS sequence"/>
</dbReference>
<dbReference type="PROSITE" id="PS51293">
    <property type="entry name" value="SANT"/>
    <property type="match status" value="1"/>
</dbReference>
<evidence type="ECO:0000259" key="7">
    <source>
        <dbReference type="PROSITE" id="PS50135"/>
    </source>
</evidence>
<dbReference type="FunCoup" id="E3JQW0">
    <property type="interactions" value="256"/>
</dbReference>
<dbReference type="GO" id="GO:0006338">
    <property type="term" value="P:chromatin remodeling"/>
    <property type="evidence" value="ECO:0000318"/>
    <property type="project" value="GO_Central"/>
</dbReference>
<dbReference type="InterPro" id="IPR000433">
    <property type="entry name" value="Znf_ZZ"/>
</dbReference>
<dbReference type="SUPFAM" id="SSF57850">
    <property type="entry name" value="RING/U-box"/>
    <property type="match status" value="1"/>
</dbReference>
<dbReference type="SMART" id="SM00717">
    <property type="entry name" value="SANT"/>
    <property type="match status" value="1"/>
</dbReference>
<dbReference type="InterPro" id="IPR041983">
    <property type="entry name" value="ADA2-like_ZZ"/>
</dbReference>
<dbReference type="Gene3D" id="3.30.60.90">
    <property type="match status" value="1"/>
</dbReference>
<dbReference type="PROSITE" id="PS50090">
    <property type="entry name" value="MYB_LIKE"/>
    <property type="match status" value="1"/>
</dbReference>
<gene>
    <name evidence="10" type="ORF">PGTG_00665</name>
</gene>
<feature type="region of interest" description="Disordered" evidence="5">
    <location>
        <begin position="752"/>
        <end position="771"/>
    </location>
</feature>
<dbReference type="AlphaFoldDB" id="E3JQW0"/>
<dbReference type="Pfam" id="PF22941">
    <property type="entry name" value="TADA2A-like_3rd"/>
    <property type="match status" value="2"/>
</dbReference>
<organism evidence="10 11">
    <name type="scientific">Puccinia graminis f. sp. tritici (strain CRL 75-36-700-3 / race SCCL)</name>
    <name type="common">Black stem rust fungus</name>
    <dbReference type="NCBI Taxonomy" id="418459"/>
    <lineage>
        <taxon>Eukaryota</taxon>
        <taxon>Fungi</taxon>
        <taxon>Dikarya</taxon>
        <taxon>Basidiomycota</taxon>
        <taxon>Pucciniomycotina</taxon>
        <taxon>Pucciniomycetes</taxon>
        <taxon>Pucciniales</taxon>
        <taxon>Pucciniaceae</taxon>
        <taxon>Puccinia</taxon>
    </lineage>
</organism>
<dbReference type="InParanoid" id="E3JQW0"/>
<dbReference type="CDD" id="cd00167">
    <property type="entry name" value="SANT"/>
    <property type="match status" value="1"/>
</dbReference>
<dbReference type="InterPro" id="IPR017884">
    <property type="entry name" value="SANT_dom"/>
</dbReference>
<evidence type="ECO:0000259" key="8">
    <source>
        <dbReference type="PROSITE" id="PS51293"/>
    </source>
</evidence>
<dbReference type="GO" id="GO:0003682">
    <property type="term" value="F:chromatin binding"/>
    <property type="evidence" value="ECO:0000318"/>
    <property type="project" value="GO_Central"/>
</dbReference>
<dbReference type="InterPro" id="IPR055141">
    <property type="entry name" value="TADA2A_B-like_dom"/>
</dbReference>
<dbReference type="Pfam" id="PF00249">
    <property type="entry name" value="Myb_DNA-binding"/>
    <property type="match status" value="1"/>
</dbReference>
<evidence type="ECO:0000256" key="3">
    <source>
        <dbReference type="ARBA" id="ARBA00022833"/>
    </source>
</evidence>
<keyword evidence="11" id="KW-1185">Reference proteome</keyword>